<evidence type="ECO:0008006" key="3">
    <source>
        <dbReference type="Google" id="ProtNLM"/>
    </source>
</evidence>
<dbReference type="SUPFAM" id="SSF51197">
    <property type="entry name" value="Clavaminate synthase-like"/>
    <property type="match status" value="1"/>
</dbReference>
<name>A0ABP0NKR4_9DINO</name>
<keyword evidence="2" id="KW-1185">Reference proteome</keyword>
<accession>A0ABP0NKR4</accession>
<comment type="caution">
    <text evidence="1">The sequence shown here is derived from an EMBL/GenBank/DDBJ whole genome shotgun (WGS) entry which is preliminary data.</text>
</comment>
<reference evidence="1 2" key="1">
    <citation type="submission" date="2024-02" db="EMBL/GenBank/DDBJ databases">
        <authorList>
            <person name="Chen Y."/>
            <person name="Shah S."/>
            <person name="Dougan E. K."/>
            <person name="Thang M."/>
            <person name="Chan C."/>
        </authorList>
    </citation>
    <scope>NUCLEOTIDE SEQUENCE [LARGE SCALE GENOMIC DNA]</scope>
</reference>
<feature type="non-terminal residue" evidence="1">
    <location>
        <position position="261"/>
    </location>
</feature>
<organism evidence="1 2">
    <name type="scientific">Durusdinium trenchii</name>
    <dbReference type="NCBI Taxonomy" id="1381693"/>
    <lineage>
        <taxon>Eukaryota</taxon>
        <taxon>Sar</taxon>
        <taxon>Alveolata</taxon>
        <taxon>Dinophyceae</taxon>
        <taxon>Suessiales</taxon>
        <taxon>Symbiodiniaceae</taxon>
        <taxon>Durusdinium</taxon>
    </lineage>
</organism>
<dbReference type="Gene3D" id="2.60.120.590">
    <property type="entry name" value="Alpha-ketoglutarate-dependent dioxygenase AlkB-like"/>
    <property type="match status" value="1"/>
</dbReference>
<gene>
    <name evidence="1" type="ORF">SCF082_LOCUS32862</name>
</gene>
<sequence>MAFCQMLTAQSSTASVIDGLEEDLQKLWTRAYNNDELESFRTCECDSHLVQIEKLDDILDPLPGLLEKVFDMKKRKEAEVNSQNPEKAIEIRSKGNANVHYHSTVINGGYCTCPITFGGEVYKEAREQSVRGANSTVEGVALQTWIRDNLLTVDSWYSRELSFNLFMNRYSFARDHGISMHHDASQAYDECDPIASLSMVLGSFLLVSAKQKRKRGGKDRWCLVVYQPPNSMLIMGGKFQTEFTHGVPSFAAIQRLVKCVE</sequence>
<protein>
    <recommendedName>
        <fullName evidence="3">Alpha-ketoglutarate-dependent dioxygenase AlkB-like domain-containing protein</fullName>
    </recommendedName>
</protein>
<evidence type="ECO:0000313" key="2">
    <source>
        <dbReference type="Proteomes" id="UP001642464"/>
    </source>
</evidence>
<dbReference type="Proteomes" id="UP001642464">
    <property type="component" value="Unassembled WGS sequence"/>
</dbReference>
<proteinExistence type="predicted"/>
<dbReference type="InterPro" id="IPR037151">
    <property type="entry name" value="AlkB-like_sf"/>
</dbReference>
<evidence type="ECO:0000313" key="1">
    <source>
        <dbReference type="EMBL" id="CAK9063467.1"/>
    </source>
</evidence>
<dbReference type="EMBL" id="CAXAMM010028798">
    <property type="protein sequence ID" value="CAK9063467.1"/>
    <property type="molecule type" value="Genomic_DNA"/>
</dbReference>